<evidence type="ECO:0000313" key="1">
    <source>
        <dbReference type="EMBL" id="CAE6779213.1"/>
    </source>
</evidence>
<keyword evidence="2" id="KW-1185">Reference proteome</keyword>
<organism evidence="1 2">
    <name type="scientific">Nitrospira defluvii</name>
    <dbReference type="NCBI Taxonomy" id="330214"/>
    <lineage>
        <taxon>Bacteria</taxon>
        <taxon>Pseudomonadati</taxon>
        <taxon>Nitrospirota</taxon>
        <taxon>Nitrospiria</taxon>
        <taxon>Nitrospirales</taxon>
        <taxon>Nitrospiraceae</taxon>
        <taxon>Nitrospira</taxon>
    </lineage>
</organism>
<reference evidence="1 2" key="1">
    <citation type="submission" date="2021-02" db="EMBL/GenBank/DDBJ databases">
        <authorList>
            <person name="Han P."/>
        </authorList>
    </citation>
    <scope>NUCLEOTIDE SEQUENCE [LARGE SCALE GENOMIC DNA]</scope>
    <source>
        <strain evidence="1">Candidatus Nitrospira sp. ZN2</strain>
    </source>
</reference>
<dbReference type="EMBL" id="CAJNBJ010000017">
    <property type="protein sequence ID" value="CAE6779213.1"/>
    <property type="molecule type" value="Genomic_DNA"/>
</dbReference>
<proteinExistence type="predicted"/>
<accession>A0ABM8RYQ2</accession>
<dbReference type="Proteomes" id="UP000675880">
    <property type="component" value="Unassembled WGS sequence"/>
</dbReference>
<comment type="caution">
    <text evidence="1">The sequence shown here is derived from an EMBL/GenBank/DDBJ whole genome shotgun (WGS) entry which is preliminary data.</text>
</comment>
<protein>
    <submittedName>
        <fullName evidence="1">Uncharacterized protein</fullName>
    </submittedName>
</protein>
<evidence type="ECO:0000313" key="2">
    <source>
        <dbReference type="Proteomes" id="UP000675880"/>
    </source>
</evidence>
<gene>
    <name evidence="1" type="ORF">NSPZN2_40670</name>
</gene>
<name>A0ABM8RYQ2_9BACT</name>
<sequence>MKKDRGSWRSAWNNIGFVRDAMNVNVPAVIQIPLGVFTKGWGGGGPRLADAVITI</sequence>